<comment type="caution">
    <text evidence="2">The sequence shown here is derived from an EMBL/GenBank/DDBJ whole genome shotgun (WGS) entry which is preliminary data.</text>
</comment>
<organism evidence="2 3">
    <name type="scientific">Riccia fluitans</name>
    <dbReference type="NCBI Taxonomy" id="41844"/>
    <lineage>
        <taxon>Eukaryota</taxon>
        <taxon>Viridiplantae</taxon>
        <taxon>Streptophyta</taxon>
        <taxon>Embryophyta</taxon>
        <taxon>Marchantiophyta</taxon>
        <taxon>Marchantiopsida</taxon>
        <taxon>Marchantiidae</taxon>
        <taxon>Marchantiales</taxon>
        <taxon>Ricciaceae</taxon>
        <taxon>Riccia</taxon>
    </lineage>
</organism>
<dbReference type="EMBL" id="JBHFFA010000003">
    <property type="protein sequence ID" value="KAL2634875.1"/>
    <property type="molecule type" value="Genomic_DNA"/>
</dbReference>
<evidence type="ECO:0000313" key="3">
    <source>
        <dbReference type="Proteomes" id="UP001605036"/>
    </source>
</evidence>
<gene>
    <name evidence="2" type="ORF">R1flu_006354</name>
</gene>
<name>A0ABD1YW44_9MARC</name>
<dbReference type="AlphaFoldDB" id="A0ABD1YW44"/>
<sequence length="366" mass="39383">MVGLALALPCWEPPYYGRLHSSTNVNDNPPCNRPPVYRTWARNALTWQPVREGRYATCGRGWIRVRAIAVSMVRQLEAASVPKVRESPVEVPGSWKFPTVSASPCSPMARVCHVVAESALYSGVFCQDKAFITRLTRRGESITATHLAASAESREFSETIGLGHLVGGSRDGAETNHGLQGAGGPGEKGEPAGAPSGCTGRIEIRNGGLVMNVLALHVLGPSALPRWPLLASLARLVAVPTVRSFRSLPTMSVPLCHSFVRFCSGIPVLPVQDSRFTGRHLVAPLLSFASTPIGGPCLSFLWYYVPLLPRLPLADVCGRRRYVPGFGSNVASSLVPGNFLRSGDPVLSPPNRQSRDPAFKYPTILS</sequence>
<dbReference type="Proteomes" id="UP001605036">
    <property type="component" value="Unassembled WGS sequence"/>
</dbReference>
<protein>
    <submittedName>
        <fullName evidence="2">Uncharacterized protein</fullName>
    </submittedName>
</protein>
<proteinExistence type="predicted"/>
<keyword evidence="3" id="KW-1185">Reference proteome</keyword>
<reference evidence="2 3" key="1">
    <citation type="submission" date="2024-09" db="EMBL/GenBank/DDBJ databases">
        <title>Chromosome-scale assembly of Riccia fluitans.</title>
        <authorList>
            <person name="Paukszto L."/>
            <person name="Sawicki J."/>
            <person name="Karawczyk K."/>
            <person name="Piernik-Szablinska J."/>
            <person name="Szczecinska M."/>
            <person name="Mazdziarz M."/>
        </authorList>
    </citation>
    <scope>NUCLEOTIDE SEQUENCE [LARGE SCALE GENOMIC DNA]</scope>
    <source>
        <strain evidence="2">Rf_01</strain>
        <tissue evidence="2">Aerial parts of the thallus</tissue>
    </source>
</reference>
<evidence type="ECO:0000256" key="1">
    <source>
        <dbReference type="SAM" id="MobiDB-lite"/>
    </source>
</evidence>
<accession>A0ABD1YW44</accession>
<evidence type="ECO:0000313" key="2">
    <source>
        <dbReference type="EMBL" id="KAL2634875.1"/>
    </source>
</evidence>
<feature type="region of interest" description="Disordered" evidence="1">
    <location>
        <begin position="169"/>
        <end position="195"/>
    </location>
</feature>